<dbReference type="PANTHER" id="PTHR31232">
    <property type="match status" value="1"/>
</dbReference>
<evidence type="ECO:0000256" key="2">
    <source>
        <dbReference type="ARBA" id="ARBA00005581"/>
    </source>
</evidence>
<evidence type="ECO:0000313" key="7">
    <source>
        <dbReference type="Proteomes" id="UP000887578"/>
    </source>
</evidence>
<organism evidence="7 8">
    <name type="scientific">Panagrolaimus davidi</name>
    <dbReference type="NCBI Taxonomy" id="227884"/>
    <lineage>
        <taxon>Eukaryota</taxon>
        <taxon>Metazoa</taxon>
        <taxon>Ecdysozoa</taxon>
        <taxon>Nematoda</taxon>
        <taxon>Chromadorea</taxon>
        <taxon>Rhabditida</taxon>
        <taxon>Tylenchina</taxon>
        <taxon>Panagrolaimomorpha</taxon>
        <taxon>Panagrolaimoidea</taxon>
        <taxon>Panagrolaimidae</taxon>
        <taxon>Panagrolaimus</taxon>
    </lineage>
</organism>
<evidence type="ECO:0000313" key="8">
    <source>
        <dbReference type="WBParaSite" id="PDA_v2.g23414.t1"/>
    </source>
</evidence>
<evidence type="ECO:0000256" key="5">
    <source>
        <dbReference type="ARBA" id="ARBA00022729"/>
    </source>
</evidence>
<dbReference type="InterPro" id="IPR010264">
    <property type="entry name" value="Self-incomp_S1"/>
</dbReference>
<dbReference type="WBParaSite" id="PDA_v2.g23414.t1">
    <property type="protein sequence ID" value="PDA_v2.g23414.t1"/>
    <property type="gene ID" value="PDA_v2.g23414"/>
</dbReference>
<reference evidence="8" key="1">
    <citation type="submission" date="2022-11" db="UniProtKB">
        <authorList>
            <consortium name="WormBaseParasite"/>
        </authorList>
    </citation>
    <scope>IDENTIFICATION</scope>
</reference>
<evidence type="ECO:0000256" key="1">
    <source>
        <dbReference type="ARBA" id="ARBA00004613"/>
    </source>
</evidence>
<dbReference type="PANTHER" id="PTHR31232:SF18">
    <property type="entry name" value="S-PROTEIN HOMOLOG"/>
    <property type="match status" value="1"/>
</dbReference>
<keyword evidence="3" id="KW-0713">Self-incompatibility</keyword>
<keyword evidence="7" id="KW-1185">Reference proteome</keyword>
<name>A0A914PYE9_9BILA</name>
<comment type="similarity">
    <text evidence="2">Belongs to the plant self-incompatibility (S1) protein family.</text>
</comment>
<feature type="signal peptide" evidence="6">
    <location>
        <begin position="1"/>
        <end position="18"/>
    </location>
</feature>
<feature type="chain" id="PRO_5037272197" evidence="6">
    <location>
        <begin position="19"/>
        <end position="146"/>
    </location>
</feature>
<dbReference type="GO" id="GO:0005576">
    <property type="term" value="C:extracellular region"/>
    <property type="evidence" value="ECO:0007669"/>
    <property type="project" value="UniProtKB-SubCell"/>
</dbReference>
<proteinExistence type="inferred from homology"/>
<sequence>MKFAVVFILFATISSINGIGPAIGPAVDFLVEAIANGIKENAGKTYVRLVNTMGKDVDVTANCASGDDKIDETKLKDGEAMAWSFNPNIWQTTQFWCDITTSDGKKKHWDVYTPDMDESPNWYLRGQGIYLGKFDGTQLQKKENFE</sequence>
<evidence type="ECO:0000256" key="3">
    <source>
        <dbReference type="ARBA" id="ARBA00022471"/>
    </source>
</evidence>
<comment type="subcellular location">
    <subcellularLocation>
        <location evidence="1">Secreted</location>
    </subcellularLocation>
</comment>
<keyword evidence="5 6" id="KW-0732">Signal</keyword>
<dbReference type="AlphaFoldDB" id="A0A914PYE9"/>
<evidence type="ECO:0000256" key="6">
    <source>
        <dbReference type="SAM" id="SignalP"/>
    </source>
</evidence>
<protein>
    <submittedName>
        <fullName evidence="8">S-protein homolog</fullName>
    </submittedName>
</protein>
<dbReference type="GO" id="GO:0060320">
    <property type="term" value="P:rejection of self pollen"/>
    <property type="evidence" value="ECO:0007669"/>
    <property type="project" value="UniProtKB-KW"/>
</dbReference>
<keyword evidence="4" id="KW-0964">Secreted</keyword>
<evidence type="ECO:0000256" key="4">
    <source>
        <dbReference type="ARBA" id="ARBA00022525"/>
    </source>
</evidence>
<accession>A0A914PYE9</accession>
<dbReference type="Pfam" id="PF05938">
    <property type="entry name" value="Self-incomp_S1"/>
    <property type="match status" value="1"/>
</dbReference>
<dbReference type="Proteomes" id="UP000887578">
    <property type="component" value="Unplaced"/>
</dbReference>